<feature type="binding site" evidence="3">
    <location>
        <position position="106"/>
    </location>
    <ligand>
        <name>Cu cation</name>
        <dbReference type="ChEBI" id="CHEBI:23378"/>
    </ligand>
</feature>
<keyword evidence="2 3" id="KW-0186">Copper</keyword>
<dbReference type="KEGG" id="asag:FGM00_09695"/>
<dbReference type="RefSeq" id="WP_138852717.1">
    <property type="nucleotide sequence ID" value="NZ_CP040710.1"/>
</dbReference>
<gene>
    <name evidence="6" type="ORF">FGM00_09695</name>
</gene>
<feature type="binding site" evidence="3">
    <location>
        <position position="192"/>
    </location>
    <ligand>
        <name>Cu cation</name>
        <dbReference type="ChEBI" id="CHEBI:23378"/>
    </ligand>
</feature>
<comment type="similarity">
    <text evidence="1">Belongs to the SCO1/2 family.</text>
</comment>
<feature type="binding site" evidence="3">
    <location>
        <position position="102"/>
    </location>
    <ligand>
        <name>Cu cation</name>
        <dbReference type="ChEBI" id="CHEBI:23378"/>
    </ligand>
</feature>
<dbReference type="InterPro" id="IPR003782">
    <property type="entry name" value="SCO1/SenC"/>
</dbReference>
<evidence type="ECO:0000256" key="3">
    <source>
        <dbReference type="PIRSR" id="PIRSR603782-1"/>
    </source>
</evidence>
<dbReference type="PANTHER" id="PTHR12151:SF25">
    <property type="entry name" value="LINALOOL DEHYDRATASE_ISOMERASE DOMAIN-CONTAINING PROTEIN"/>
    <property type="match status" value="1"/>
</dbReference>
<dbReference type="Gene3D" id="3.40.30.10">
    <property type="entry name" value="Glutaredoxin"/>
    <property type="match status" value="1"/>
</dbReference>
<dbReference type="PANTHER" id="PTHR12151">
    <property type="entry name" value="ELECTRON TRANSPORT PROTIN SCO1/SENC FAMILY MEMBER"/>
    <property type="match status" value="1"/>
</dbReference>
<dbReference type="CDD" id="cd02968">
    <property type="entry name" value="SCO"/>
    <property type="match status" value="1"/>
</dbReference>
<keyword evidence="3" id="KW-0479">Metal-binding</keyword>
<keyword evidence="7" id="KW-1185">Reference proteome</keyword>
<reference evidence="6 7" key="1">
    <citation type="submission" date="2019-05" db="EMBL/GenBank/DDBJ databases">
        <title>Genome sequencing of F202Z8.</title>
        <authorList>
            <person name="Kwon Y.M."/>
        </authorList>
    </citation>
    <scope>NUCLEOTIDE SEQUENCE [LARGE SCALE GENOMIC DNA]</scope>
    <source>
        <strain evidence="6 7">F202Z8</strain>
    </source>
</reference>
<evidence type="ECO:0000313" key="7">
    <source>
        <dbReference type="Proteomes" id="UP000310017"/>
    </source>
</evidence>
<evidence type="ECO:0000256" key="4">
    <source>
        <dbReference type="PIRSR" id="PIRSR603782-2"/>
    </source>
</evidence>
<dbReference type="InterPro" id="IPR036249">
    <property type="entry name" value="Thioredoxin-like_sf"/>
</dbReference>
<sequence length="231" mass="26980">MRLLLEANSKRLVLIFLVILFICCKKEIKKEHIRTEEASRVENLPYYNEVTFTPNWLRPNSEEERQFHKIPDFELINQLGDTITPKTFDDKIYITDFFFTSCPGICLKMTGNMLKLQEEFEDDDDILLLSHSVTPTIDSVAVLKKYAERHDIIANKWHLVTGDKTTIYKLGREEYFVENDLGIPKDINDFLHTENFLLIDKNKHIRGIYNGLNRASVAQLITDVKALKEEL</sequence>
<evidence type="ECO:0000259" key="5">
    <source>
        <dbReference type="PROSITE" id="PS51352"/>
    </source>
</evidence>
<organism evidence="6 7">
    <name type="scientific">Aggregatimonas sangjinii</name>
    <dbReference type="NCBI Taxonomy" id="2583587"/>
    <lineage>
        <taxon>Bacteria</taxon>
        <taxon>Pseudomonadati</taxon>
        <taxon>Bacteroidota</taxon>
        <taxon>Flavobacteriia</taxon>
        <taxon>Flavobacteriales</taxon>
        <taxon>Flavobacteriaceae</taxon>
        <taxon>Aggregatimonas</taxon>
    </lineage>
</organism>
<feature type="disulfide bond" description="Redox-active" evidence="4">
    <location>
        <begin position="102"/>
        <end position="106"/>
    </location>
</feature>
<dbReference type="InterPro" id="IPR013766">
    <property type="entry name" value="Thioredoxin_domain"/>
</dbReference>
<dbReference type="GO" id="GO:0046872">
    <property type="term" value="F:metal ion binding"/>
    <property type="evidence" value="ECO:0007669"/>
    <property type="project" value="UniProtKB-KW"/>
</dbReference>
<evidence type="ECO:0000256" key="2">
    <source>
        <dbReference type="ARBA" id="ARBA00023008"/>
    </source>
</evidence>
<evidence type="ECO:0000313" key="6">
    <source>
        <dbReference type="EMBL" id="QCX00372.1"/>
    </source>
</evidence>
<dbReference type="EMBL" id="CP040710">
    <property type="protein sequence ID" value="QCX00372.1"/>
    <property type="molecule type" value="Genomic_DNA"/>
</dbReference>
<dbReference type="PROSITE" id="PS51352">
    <property type="entry name" value="THIOREDOXIN_2"/>
    <property type="match status" value="1"/>
</dbReference>
<dbReference type="AlphaFoldDB" id="A0A5B7SQ97"/>
<feature type="domain" description="Thioredoxin" evidence="5">
    <location>
        <begin position="64"/>
        <end position="229"/>
    </location>
</feature>
<name>A0A5B7SQ97_9FLAO</name>
<dbReference type="SUPFAM" id="SSF52833">
    <property type="entry name" value="Thioredoxin-like"/>
    <property type="match status" value="1"/>
</dbReference>
<dbReference type="Pfam" id="PF02630">
    <property type="entry name" value="SCO1-SenC"/>
    <property type="match status" value="1"/>
</dbReference>
<proteinExistence type="inferred from homology"/>
<dbReference type="Proteomes" id="UP000310017">
    <property type="component" value="Chromosome"/>
</dbReference>
<accession>A0A5B7SQ97</accession>
<keyword evidence="4" id="KW-1015">Disulfide bond</keyword>
<evidence type="ECO:0000256" key="1">
    <source>
        <dbReference type="ARBA" id="ARBA00010996"/>
    </source>
</evidence>
<protein>
    <submittedName>
        <fullName evidence="6">SCO family protein</fullName>
    </submittedName>
</protein>
<dbReference type="OrthoDB" id="9811998at2"/>